<evidence type="ECO:0000256" key="5">
    <source>
        <dbReference type="ARBA" id="ARBA00022729"/>
    </source>
</evidence>
<dbReference type="InterPro" id="IPR006129">
    <property type="entry name" value="AdhesinB"/>
</dbReference>
<proteinExistence type="inferred from homology"/>
<dbReference type="Proteomes" id="UP000433737">
    <property type="component" value="Unassembled WGS sequence"/>
</dbReference>
<gene>
    <name evidence="8" type="ORF">PANT111_210174</name>
</gene>
<dbReference type="Pfam" id="PF01297">
    <property type="entry name" value="ZnuA"/>
    <property type="match status" value="1"/>
</dbReference>
<dbReference type="InterPro" id="IPR006127">
    <property type="entry name" value="ZnuA-like"/>
</dbReference>
<keyword evidence="5 7" id="KW-0732">Signal</keyword>
<comment type="similarity">
    <text evidence="2 6">Belongs to the bacterial solute-binding protein 9 family.</text>
</comment>
<dbReference type="SUPFAM" id="SSF53807">
    <property type="entry name" value="Helical backbone' metal receptor"/>
    <property type="match status" value="1"/>
</dbReference>
<evidence type="ECO:0000313" key="8">
    <source>
        <dbReference type="EMBL" id="VXC11739.1"/>
    </source>
</evidence>
<dbReference type="InterPro" id="IPR050492">
    <property type="entry name" value="Bact_metal-bind_prot9"/>
</dbReference>
<dbReference type="GO" id="GO:0030313">
    <property type="term" value="C:cell envelope"/>
    <property type="evidence" value="ECO:0007669"/>
    <property type="project" value="UniProtKB-SubCell"/>
</dbReference>
<feature type="chain" id="PRO_5043365496" evidence="7">
    <location>
        <begin position="35"/>
        <end position="305"/>
    </location>
</feature>
<dbReference type="GO" id="GO:0007155">
    <property type="term" value="P:cell adhesion"/>
    <property type="evidence" value="ECO:0007669"/>
    <property type="project" value="InterPro"/>
</dbReference>
<evidence type="ECO:0000313" key="9">
    <source>
        <dbReference type="Proteomes" id="UP000433737"/>
    </source>
</evidence>
<evidence type="ECO:0000256" key="6">
    <source>
        <dbReference type="RuleBase" id="RU003512"/>
    </source>
</evidence>
<keyword evidence="4" id="KW-0479">Metal-binding</keyword>
<reference evidence="8 9" key="1">
    <citation type="submission" date="2019-10" db="EMBL/GenBank/DDBJ databases">
        <authorList>
            <person name="Karimi E."/>
        </authorList>
    </citation>
    <scope>NUCLEOTIDE SEQUENCE [LARGE SCALE GENOMIC DNA]</scope>
    <source>
        <strain evidence="8">Pantoea sp. 111</strain>
    </source>
</reference>
<protein>
    <submittedName>
        <fullName evidence="8">Metal ABC transporter substrate-binding protein</fullName>
    </submittedName>
</protein>
<dbReference type="PRINTS" id="PR00691">
    <property type="entry name" value="ADHESINB"/>
</dbReference>
<evidence type="ECO:0000256" key="1">
    <source>
        <dbReference type="ARBA" id="ARBA00004196"/>
    </source>
</evidence>
<evidence type="ECO:0000256" key="3">
    <source>
        <dbReference type="ARBA" id="ARBA00022448"/>
    </source>
</evidence>
<dbReference type="GO" id="GO:0030001">
    <property type="term" value="P:metal ion transport"/>
    <property type="evidence" value="ECO:0007669"/>
    <property type="project" value="InterPro"/>
</dbReference>
<feature type="signal peptide" evidence="7">
    <location>
        <begin position="1"/>
        <end position="34"/>
    </location>
</feature>
<evidence type="ECO:0000256" key="4">
    <source>
        <dbReference type="ARBA" id="ARBA00022723"/>
    </source>
</evidence>
<name>A0AAX3J8A6_9GAMM</name>
<dbReference type="AlphaFoldDB" id="A0AAX3J8A6"/>
<keyword evidence="3 6" id="KW-0813">Transport</keyword>
<dbReference type="PANTHER" id="PTHR42953">
    <property type="entry name" value="HIGH-AFFINITY ZINC UPTAKE SYSTEM PROTEIN ZNUA-RELATED"/>
    <property type="match status" value="1"/>
</dbReference>
<accession>A0AAX3J8A6</accession>
<organism evidence="8 9">
    <name type="scientific">Pantoea brenneri</name>
    <dbReference type="NCBI Taxonomy" id="472694"/>
    <lineage>
        <taxon>Bacteria</taxon>
        <taxon>Pseudomonadati</taxon>
        <taxon>Pseudomonadota</taxon>
        <taxon>Gammaproteobacteria</taxon>
        <taxon>Enterobacterales</taxon>
        <taxon>Erwiniaceae</taxon>
        <taxon>Pantoea</taxon>
    </lineage>
</organism>
<dbReference type="PRINTS" id="PR00690">
    <property type="entry name" value="ADHESNFAMILY"/>
</dbReference>
<dbReference type="GO" id="GO:0046872">
    <property type="term" value="F:metal ion binding"/>
    <property type="evidence" value="ECO:0007669"/>
    <property type="project" value="UniProtKB-KW"/>
</dbReference>
<dbReference type="CDD" id="cd01137">
    <property type="entry name" value="PsaA"/>
    <property type="match status" value="1"/>
</dbReference>
<evidence type="ECO:0000256" key="7">
    <source>
        <dbReference type="SAM" id="SignalP"/>
    </source>
</evidence>
<comment type="subcellular location">
    <subcellularLocation>
        <location evidence="1">Cell envelope</location>
    </subcellularLocation>
</comment>
<sequence length="305" mass="32918">MVFCAAIKLKGVLMKKLPVSLALAALFVAPLAMAKTVDVVASFTVLADIVKQVGGDHVRVKSLVGPDGDPHTFEPTPQDSQALAKADLVFVSGLGLEGWMDRLVSASGYRGQPVVASTGITTRSMEEEGKTITDPHAWNSMQNGVIYATNVMNALVKADPDDAAQIRQRGENYIQQLQALDRWAKTAFDRVPAERRKVLTSHDAFGYFGQRYGITFLAPVGFSTEAEASASEVGSLITQLKQQHIQRYFIENQTDPRLVKQIASATGAQPGGELYPEALSPAAGPAPTYEAAFRHNVNAMLKSMQ</sequence>
<dbReference type="InterPro" id="IPR006128">
    <property type="entry name" value="Lipoprotein_PsaA-like"/>
</dbReference>
<evidence type="ECO:0000256" key="2">
    <source>
        <dbReference type="ARBA" id="ARBA00011028"/>
    </source>
</evidence>
<comment type="caution">
    <text evidence="8">The sequence shown here is derived from an EMBL/GenBank/DDBJ whole genome shotgun (WGS) entry which is preliminary data.</text>
</comment>
<dbReference type="EMBL" id="CABWMH010000014">
    <property type="protein sequence ID" value="VXC11739.1"/>
    <property type="molecule type" value="Genomic_DNA"/>
</dbReference>
<dbReference type="PANTHER" id="PTHR42953:SF1">
    <property type="entry name" value="METAL-BINDING PROTEIN HI_0362-RELATED"/>
    <property type="match status" value="1"/>
</dbReference>
<dbReference type="Gene3D" id="3.40.50.1980">
    <property type="entry name" value="Nitrogenase molybdenum iron protein domain"/>
    <property type="match status" value="2"/>
</dbReference>